<keyword evidence="3" id="KW-0347">Helicase</keyword>
<dbReference type="Pfam" id="PF13086">
    <property type="entry name" value="AAA_11"/>
    <property type="match status" value="1"/>
</dbReference>
<feature type="domain" description="DNA2/NAM7 helicase-like C-terminal" evidence="7">
    <location>
        <begin position="306"/>
        <end position="496"/>
    </location>
</feature>
<dbReference type="Gene3D" id="3.40.50.300">
    <property type="entry name" value="P-loop containing nucleotide triphosphate hydrolases"/>
    <property type="match status" value="2"/>
</dbReference>
<evidence type="ECO:0000256" key="5">
    <source>
        <dbReference type="SAM" id="MobiDB-lite"/>
    </source>
</evidence>
<keyword evidence="4" id="KW-0067">ATP-binding</keyword>
<accession>A0A811SPM8</accession>
<feature type="region of interest" description="Disordered" evidence="5">
    <location>
        <begin position="598"/>
        <end position="678"/>
    </location>
</feature>
<dbReference type="InterPro" id="IPR045055">
    <property type="entry name" value="DNA2/NAM7-like"/>
</dbReference>
<name>A0A811SPM8_9POAL</name>
<keyword evidence="1" id="KW-0547">Nucleotide-binding</keyword>
<feature type="region of interest" description="Disordered" evidence="5">
    <location>
        <begin position="35"/>
        <end position="58"/>
    </location>
</feature>
<sequence length="884" mass="98515">MDGIMVQAEKRRPSLPHEKPMLYVFRGYEIIAPQSPRSSGKRDALVSEELEAPSTKRERGELKEGWRRLSTLGKYLITFTSIKMLGPNRAVNDVYIEVLSWPVIDILKRKLDPVKLPLEMIPNEFKTWGDYKEAFRNPILQEIWAQIDSGMDTISRCLYVPCPHVSMKNSNSTMYQITGNAPEGVVLKSGDIMLFSAKGLNSREQIIQDRLMENVDYLKNRVYTNDRNKEERLLRDSQLVFCTPFMSTRLKCQQYDILIIDEAAYLKECESMVPLSIDGIKHLVLIGDDKQLQSVVMSQIAKEAKYGRSLFERLCEIGYHKHLLNVQYRMHPYISKFPNTTFYDGRIIDATKNTAAKIFVGNIFGNYSFINIEDGIEEQIGQSVQNMVEAAVATTIVSKLSKACSNQNKKASVGVISLYAAQVNALKENIGTIQTDELLSVEVKTVDSFQGDEKDIIILSTVRNNKVGNIGFLDSGGRANVALTRARDCLWILGNEKTLIKSNSVWSKLVQDAKGRFSFFDAHADPDLDSVISGFKSMNSPSPSGCSQLNMQLASDIIIEAGIEEVEAVVDFSPSTKRLCSSCEDQLDLSPSHIPSRKRLCSSHEDQLARPKVREPEVSSTIPEESPATDPLLSAGMQIEAELGTSETELGTCETVQPTSRRAESAEAKSVEEQERYAKQEEDHLAAIAVLQEQVDSLKEKNKELSASLKVLGTSERVKAEATIKEELTNAKNLQHHLDQALQIEKILKDHVESERKMGQDADSQLVAARQQIRNLSTLLEKSIAEKEEIKVATTSILQMVSELPENEVSNPLEQMPGLIQVYCKKAARVFALKALGSVRAFFPSLDLTPVGEGIPEDCSSEDLAGHIAAMESVAERLLADNVT</sequence>
<dbReference type="PANTHER" id="PTHR10887">
    <property type="entry name" value="DNA2/NAM7 HELICASE FAMILY"/>
    <property type="match status" value="1"/>
</dbReference>
<dbReference type="Proteomes" id="UP000604825">
    <property type="component" value="Unassembled WGS sequence"/>
</dbReference>
<dbReference type="SUPFAM" id="SSF52540">
    <property type="entry name" value="P-loop containing nucleoside triphosphate hydrolases"/>
    <property type="match status" value="1"/>
</dbReference>
<dbReference type="CDD" id="cd18808">
    <property type="entry name" value="SF1_C_Upf1"/>
    <property type="match status" value="1"/>
</dbReference>
<dbReference type="PANTHER" id="PTHR10887:SF515">
    <property type="entry name" value="P-LOOP CONTAINING NUCLEOSIDE TRIPHOSPHATE HYDROLASES SUPERFAMILY PROTEIN"/>
    <property type="match status" value="1"/>
</dbReference>
<proteinExistence type="predicted"/>
<dbReference type="InterPro" id="IPR041677">
    <property type="entry name" value="DNA2/NAM7_AAA_11"/>
</dbReference>
<dbReference type="GO" id="GO:0005694">
    <property type="term" value="C:chromosome"/>
    <property type="evidence" value="ECO:0007669"/>
    <property type="project" value="UniProtKB-ARBA"/>
</dbReference>
<gene>
    <name evidence="8" type="ORF">NCGR_LOCUS66871</name>
</gene>
<dbReference type="GO" id="GO:0016787">
    <property type="term" value="F:hydrolase activity"/>
    <property type="evidence" value="ECO:0007669"/>
    <property type="project" value="UniProtKB-KW"/>
</dbReference>
<evidence type="ECO:0000313" key="9">
    <source>
        <dbReference type="Proteomes" id="UP000604825"/>
    </source>
</evidence>
<dbReference type="FunFam" id="3.40.50.300:FF:000326">
    <property type="entry name" value="P-loop containing nucleoside triphosphate hydrolase"/>
    <property type="match status" value="1"/>
</dbReference>
<organism evidence="8 9">
    <name type="scientific">Miscanthus lutarioriparius</name>
    <dbReference type="NCBI Taxonomy" id="422564"/>
    <lineage>
        <taxon>Eukaryota</taxon>
        <taxon>Viridiplantae</taxon>
        <taxon>Streptophyta</taxon>
        <taxon>Embryophyta</taxon>
        <taxon>Tracheophyta</taxon>
        <taxon>Spermatophyta</taxon>
        <taxon>Magnoliopsida</taxon>
        <taxon>Liliopsida</taxon>
        <taxon>Poales</taxon>
        <taxon>Poaceae</taxon>
        <taxon>PACMAD clade</taxon>
        <taxon>Panicoideae</taxon>
        <taxon>Andropogonodae</taxon>
        <taxon>Andropogoneae</taxon>
        <taxon>Saccharinae</taxon>
        <taxon>Miscanthus</taxon>
    </lineage>
</organism>
<keyword evidence="9" id="KW-1185">Reference proteome</keyword>
<evidence type="ECO:0000256" key="2">
    <source>
        <dbReference type="ARBA" id="ARBA00022801"/>
    </source>
</evidence>
<protein>
    <submittedName>
        <fullName evidence="8">Uncharacterized protein</fullName>
    </submittedName>
</protein>
<dbReference type="InterPro" id="IPR041679">
    <property type="entry name" value="DNA2/NAM7-like_C"/>
</dbReference>
<keyword evidence="2" id="KW-0378">Hydrolase</keyword>
<evidence type="ECO:0000256" key="3">
    <source>
        <dbReference type="ARBA" id="ARBA00022806"/>
    </source>
</evidence>
<evidence type="ECO:0000259" key="6">
    <source>
        <dbReference type="Pfam" id="PF13086"/>
    </source>
</evidence>
<evidence type="ECO:0000259" key="7">
    <source>
        <dbReference type="Pfam" id="PF13087"/>
    </source>
</evidence>
<feature type="compositionally biased region" description="Basic and acidic residues" evidence="5">
    <location>
        <begin position="661"/>
        <end position="678"/>
    </location>
</feature>
<dbReference type="EMBL" id="CAJGYO010000600">
    <property type="protein sequence ID" value="CAD6342768.1"/>
    <property type="molecule type" value="Genomic_DNA"/>
</dbReference>
<feature type="compositionally biased region" description="Polar residues" evidence="5">
    <location>
        <begin position="645"/>
        <end position="660"/>
    </location>
</feature>
<reference evidence="8" key="1">
    <citation type="submission" date="2020-10" db="EMBL/GenBank/DDBJ databases">
        <authorList>
            <person name="Han B."/>
            <person name="Lu T."/>
            <person name="Zhao Q."/>
            <person name="Huang X."/>
            <person name="Zhao Y."/>
        </authorList>
    </citation>
    <scope>NUCLEOTIDE SEQUENCE</scope>
</reference>
<evidence type="ECO:0000256" key="4">
    <source>
        <dbReference type="ARBA" id="ARBA00022840"/>
    </source>
</evidence>
<dbReference type="Pfam" id="PF13087">
    <property type="entry name" value="AAA_12"/>
    <property type="match status" value="1"/>
</dbReference>
<evidence type="ECO:0000313" key="8">
    <source>
        <dbReference type="EMBL" id="CAD6342768.1"/>
    </source>
</evidence>
<dbReference type="OrthoDB" id="6513042at2759"/>
<feature type="domain" description="DNA2/NAM7 helicase helicase" evidence="6">
    <location>
        <begin position="203"/>
        <end position="299"/>
    </location>
</feature>
<dbReference type="AlphaFoldDB" id="A0A811SPM8"/>
<dbReference type="InterPro" id="IPR047187">
    <property type="entry name" value="SF1_C_Upf1"/>
</dbReference>
<evidence type="ECO:0000256" key="1">
    <source>
        <dbReference type="ARBA" id="ARBA00022741"/>
    </source>
</evidence>
<comment type="caution">
    <text evidence="8">The sequence shown here is derived from an EMBL/GenBank/DDBJ whole genome shotgun (WGS) entry which is preliminary data.</text>
</comment>
<feature type="compositionally biased region" description="Basic and acidic residues" evidence="5">
    <location>
        <begin position="602"/>
        <end position="617"/>
    </location>
</feature>
<dbReference type="GO" id="GO:0005524">
    <property type="term" value="F:ATP binding"/>
    <property type="evidence" value="ECO:0007669"/>
    <property type="project" value="UniProtKB-KW"/>
</dbReference>
<dbReference type="InterPro" id="IPR027417">
    <property type="entry name" value="P-loop_NTPase"/>
</dbReference>
<dbReference type="GO" id="GO:0004386">
    <property type="term" value="F:helicase activity"/>
    <property type="evidence" value="ECO:0007669"/>
    <property type="project" value="UniProtKB-KW"/>
</dbReference>